<dbReference type="AlphaFoldDB" id="A7T5K0"/>
<evidence type="ECO:0000313" key="3">
    <source>
        <dbReference type="Proteomes" id="UP000001593"/>
    </source>
</evidence>
<reference evidence="2 3" key="1">
    <citation type="journal article" date="2007" name="Science">
        <title>Sea anemone genome reveals ancestral eumetazoan gene repertoire and genomic organization.</title>
        <authorList>
            <person name="Putnam N.H."/>
            <person name="Srivastava M."/>
            <person name="Hellsten U."/>
            <person name="Dirks B."/>
            <person name="Chapman J."/>
            <person name="Salamov A."/>
            <person name="Terry A."/>
            <person name="Shapiro H."/>
            <person name="Lindquist E."/>
            <person name="Kapitonov V.V."/>
            <person name="Jurka J."/>
            <person name="Genikhovich G."/>
            <person name="Grigoriev I.V."/>
            <person name="Lucas S.M."/>
            <person name="Steele R.E."/>
            <person name="Finnerty J.R."/>
            <person name="Technau U."/>
            <person name="Martindale M.Q."/>
            <person name="Rokhsar D.S."/>
        </authorList>
    </citation>
    <scope>NUCLEOTIDE SEQUENCE [LARGE SCALE GENOMIC DNA]</scope>
    <source>
        <strain evidence="3">CH2 X CH6</strain>
    </source>
</reference>
<accession>A7T5K0</accession>
<keyword evidence="3" id="KW-1185">Reference proteome</keyword>
<dbReference type="PhylomeDB" id="A7T5K0"/>
<protein>
    <submittedName>
        <fullName evidence="2">Uncharacterized protein</fullName>
    </submittedName>
</protein>
<dbReference type="InterPro" id="IPR050951">
    <property type="entry name" value="Retrovirus_Pol_polyprotein"/>
</dbReference>
<name>A7T5K0_NEMVE</name>
<gene>
    <name evidence="2" type="ORF">NEMVEDRAFT_v1g222633</name>
</gene>
<dbReference type="EMBL" id="DS471211">
    <property type="protein sequence ID" value="EDO28761.1"/>
    <property type="molecule type" value="Genomic_DNA"/>
</dbReference>
<feature type="region of interest" description="Disordered" evidence="1">
    <location>
        <begin position="1"/>
        <end position="23"/>
    </location>
</feature>
<evidence type="ECO:0000313" key="2">
    <source>
        <dbReference type="EMBL" id="EDO28761.1"/>
    </source>
</evidence>
<proteinExistence type="predicted"/>
<sequence>MCTASPKSAQKPGKKPRSGPVHGVEEFSDESDDYFFYVESVGAVNAAQCKRKIFASMQLRDEQVKFQLDCGATVNILPIDKYVQIFNDPSHARLKKTNKTLQMFNKTELKPIGTVKIESVNPKNEDAILLVVNQGHRPILGAQAIQQFQLMTINSDNILSVNEFQSTQQDIVSEFGDVSEGDGVLQEKLHLEVDKTVTPVALPVRKVPFADFYSFLSPLNYLEKNTTCE</sequence>
<organism evidence="2 3">
    <name type="scientific">Nematostella vectensis</name>
    <name type="common">Starlet sea anemone</name>
    <dbReference type="NCBI Taxonomy" id="45351"/>
    <lineage>
        <taxon>Eukaryota</taxon>
        <taxon>Metazoa</taxon>
        <taxon>Cnidaria</taxon>
        <taxon>Anthozoa</taxon>
        <taxon>Hexacorallia</taxon>
        <taxon>Actiniaria</taxon>
        <taxon>Edwardsiidae</taxon>
        <taxon>Nematostella</taxon>
    </lineage>
</organism>
<dbReference type="HOGENOM" id="CLU_1211041_0_0_1"/>
<dbReference type="Proteomes" id="UP000001593">
    <property type="component" value="Unassembled WGS sequence"/>
</dbReference>
<dbReference type="OMA" id="CRIPVNI"/>
<dbReference type="CDD" id="cd05481">
    <property type="entry name" value="retropepsin_like_LTR_1"/>
    <property type="match status" value="1"/>
</dbReference>
<evidence type="ECO:0000256" key="1">
    <source>
        <dbReference type="SAM" id="MobiDB-lite"/>
    </source>
</evidence>
<dbReference type="InParanoid" id="A7T5K0"/>
<dbReference type="PANTHER" id="PTHR37984">
    <property type="entry name" value="PROTEIN CBG26694"/>
    <property type="match status" value="1"/>
</dbReference>
<dbReference type="PANTHER" id="PTHR37984:SF8">
    <property type="entry name" value="CCHC-TYPE DOMAIN-CONTAINING PROTEIN"/>
    <property type="match status" value="1"/>
</dbReference>